<dbReference type="RefSeq" id="WP_142790814.1">
    <property type="nucleotide sequence ID" value="NZ_VJMZ01000001.1"/>
</dbReference>
<proteinExistence type="predicted"/>
<accession>A0A549YIN7</accession>
<feature type="transmembrane region" description="Helical" evidence="1">
    <location>
        <begin position="6"/>
        <end position="28"/>
    </location>
</feature>
<evidence type="ECO:0000313" key="2">
    <source>
        <dbReference type="EMBL" id="TRM11724.1"/>
    </source>
</evidence>
<organism evidence="2 3">
    <name type="scientific">Lentibacillus cibarius</name>
    <dbReference type="NCBI Taxonomy" id="2583219"/>
    <lineage>
        <taxon>Bacteria</taxon>
        <taxon>Bacillati</taxon>
        <taxon>Bacillota</taxon>
        <taxon>Bacilli</taxon>
        <taxon>Bacillales</taxon>
        <taxon>Bacillaceae</taxon>
        <taxon>Lentibacillus</taxon>
    </lineage>
</organism>
<comment type="caution">
    <text evidence="2">The sequence shown here is derived from an EMBL/GenBank/DDBJ whole genome shotgun (WGS) entry which is preliminary data.</text>
</comment>
<dbReference type="Proteomes" id="UP000319280">
    <property type="component" value="Unassembled WGS sequence"/>
</dbReference>
<keyword evidence="1" id="KW-0472">Membrane</keyword>
<keyword evidence="3" id="KW-1185">Reference proteome</keyword>
<evidence type="ECO:0000256" key="1">
    <source>
        <dbReference type="SAM" id="Phobius"/>
    </source>
</evidence>
<keyword evidence="1" id="KW-1133">Transmembrane helix</keyword>
<keyword evidence="1" id="KW-0812">Transmembrane</keyword>
<evidence type="ECO:0000313" key="3">
    <source>
        <dbReference type="Proteomes" id="UP000319280"/>
    </source>
</evidence>
<dbReference type="EMBL" id="VJMZ01000001">
    <property type="protein sequence ID" value="TRM11724.1"/>
    <property type="molecule type" value="Genomic_DNA"/>
</dbReference>
<name>A0A549YIN7_9BACI</name>
<sequence>MKLLFYVLMLGFIIFLNIGLFLPFIFSVDEDDIGKNIKRLKKYNWFQELLGDKGYKQLIIHDKDVRKVIGKLDDKKIDKKFFQNRYRKKLQNILQQKSNNNFV</sequence>
<reference evidence="2 3" key="1">
    <citation type="submission" date="2019-07" db="EMBL/GenBank/DDBJ databases">
        <title>Genomic analysis of Lentibacillus sp. NKC851-2.</title>
        <authorList>
            <person name="Oh Y.J."/>
        </authorList>
    </citation>
    <scope>NUCLEOTIDE SEQUENCE [LARGE SCALE GENOMIC DNA]</scope>
    <source>
        <strain evidence="2 3">NKC851-2</strain>
    </source>
</reference>
<dbReference type="AlphaFoldDB" id="A0A549YIN7"/>
<protein>
    <submittedName>
        <fullName evidence="2">Uncharacterized protein</fullName>
    </submittedName>
</protein>
<gene>
    <name evidence="2" type="ORF">FH966_08545</name>
</gene>